<protein>
    <recommendedName>
        <fullName evidence="3">Restriction endonuclease type IV Mrr domain-containing protein</fullName>
    </recommendedName>
</protein>
<evidence type="ECO:0000313" key="1">
    <source>
        <dbReference type="EMBL" id="CAK8163346.1"/>
    </source>
</evidence>
<dbReference type="Proteomes" id="UP001314181">
    <property type="component" value="Unassembled WGS sequence"/>
</dbReference>
<dbReference type="RefSeq" id="WP_338364471.1">
    <property type="nucleotide sequence ID" value="NZ_CAWVOK010000026.1"/>
</dbReference>
<organism evidence="1 2">
    <name type="scientific">Candidatus Xenohaliotis californiensis</name>
    <dbReference type="NCBI Taxonomy" id="84677"/>
    <lineage>
        <taxon>Bacteria</taxon>
        <taxon>Pseudomonadati</taxon>
        <taxon>Pseudomonadota</taxon>
        <taxon>Alphaproteobacteria</taxon>
        <taxon>Rickettsiales</taxon>
        <taxon>Anaplasmataceae</taxon>
        <taxon>Candidatus Xenohaliotis</taxon>
    </lineage>
</organism>
<gene>
    <name evidence="1" type="ORF">CAXC1_330106</name>
</gene>
<reference evidence="1 2" key="1">
    <citation type="submission" date="2024-01" db="EMBL/GenBank/DDBJ databases">
        <authorList>
            <person name="Kunselman E."/>
        </authorList>
    </citation>
    <scope>NUCLEOTIDE SEQUENCE [LARGE SCALE GENOMIC DNA]</scope>
    <source>
        <strain evidence="1">2 abalone samples</strain>
    </source>
</reference>
<keyword evidence="2" id="KW-1185">Reference proteome</keyword>
<sequence>MAKIIEHEMFSSVCNSSTDVLVDEAPYEYLNYDNYRNAFNSGHLLNKISSIYNKSVEIIMSMASDPDHGGKITISSLIETMVAFELERDGIMGITVSRGPKRTDLKDGWNRLWDVKAPPRVMGRFDANAACKSILHKFSEFVKNNIGIFLCVSFMNPSDYLVLLNELSNSIDDSQKYHIRQINIEGVL</sequence>
<dbReference type="EMBL" id="CAWVOK010000026">
    <property type="protein sequence ID" value="CAK8163346.1"/>
    <property type="molecule type" value="Genomic_DNA"/>
</dbReference>
<comment type="caution">
    <text evidence="1">The sequence shown here is derived from an EMBL/GenBank/DDBJ whole genome shotgun (WGS) entry which is preliminary data.</text>
</comment>
<evidence type="ECO:0000313" key="2">
    <source>
        <dbReference type="Proteomes" id="UP001314181"/>
    </source>
</evidence>
<accession>A0ABM9N8W6</accession>
<evidence type="ECO:0008006" key="3">
    <source>
        <dbReference type="Google" id="ProtNLM"/>
    </source>
</evidence>
<name>A0ABM9N8W6_9RICK</name>
<proteinExistence type="predicted"/>